<gene>
    <name evidence="15" type="primary">Ccdc181</name>
    <name evidence="15" type="ORF">AWC38_SpisGene964</name>
</gene>
<evidence type="ECO:0000256" key="1">
    <source>
        <dbReference type="ARBA" id="ARBA00002213"/>
    </source>
</evidence>
<evidence type="ECO:0000256" key="7">
    <source>
        <dbReference type="ARBA" id="ARBA00022701"/>
    </source>
</evidence>
<evidence type="ECO:0000313" key="16">
    <source>
        <dbReference type="Proteomes" id="UP000225706"/>
    </source>
</evidence>
<keyword evidence="9" id="KW-0175">Coiled coil</keyword>
<feature type="compositionally biased region" description="Basic residues" evidence="14">
    <location>
        <begin position="234"/>
        <end position="244"/>
    </location>
</feature>
<proteinExistence type="inferred from homology"/>
<comment type="subcellular location">
    <subcellularLocation>
        <location evidence="2">Cell projection</location>
        <location evidence="2">Cilium</location>
        <location evidence="2">Flagellum</location>
    </subcellularLocation>
    <subcellularLocation>
        <location evidence="3">Cytoplasm</location>
        <location evidence="3">Cytoskeleton</location>
    </subcellularLocation>
</comment>
<comment type="function">
    <text evidence="1">Microtubule-binding protein that localizes to the microtubular manchette of elongating spermatids.</text>
</comment>
<dbReference type="PANTHER" id="PTHR14320">
    <property type="entry name" value="COILED-COIL DOMAIN-CONTAINING PROTEIN 181"/>
    <property type="match status" value="1"/>
</dbReference>
<feature type="compositionally biased region" description="Basic residues" evidence="14">
    <location>
        <begin position="412"/>
        <end position="425"/>
    </location>
</feature>
<evidence type="ECO:0000256" key="14">
    <source>
        <dbReference type="SAM" id="MobiDB-lite"/>
    </source>
</evidence>
<comment type="similarity">
    <text evidence="4">Belongs to the CCDC181 family.</text>
</comment>
<keyword evidence="11" id="KW-0206">Cytoskeleton</keyword>
<evidence type="ECO:0000256" key="6">
    <source>
        <dbReference type="ARBA" id="ARBA00022490"/>
    </source>
</evidence>
<comment type="caution">
    <text evidence="15">The sequence shown here is derived from an EMBL/GenBank/DDBJ whole genome shotgun (WGS) entry which is preliminary data.</text>
</comment>
<feature type="compositionally biased region" description="Basic and acidic residues" evidence="14">
    <location>
        <begin position="88"/>
        <end position="100"/>
    </location>
</feature>
<evidence type="ECO:0000256" key="9">
    <source>
        <dbReference type="ARBA" id="ARBA00023054"/>
    </source>
</evidence>
<name>A0A2B4T019_STYPI</name>
<evidence type="ECO:0000256" key="12">
    <source>
        <dbReference type="ARBA" id="ARBA00023273"/>
    </source>
</evidence>
<dbReference type="GO" id="GO:0005874">
    <property type="term" value="C:microtubule"/>
    <property type="evidence" value="ECO:0007669"/>
    <property type="project" value="UniProtKB-KW"/>
</dbReference>
<feature type="region of interest" description="Disordered" evidence="14">
    <location>
        <begin position="329"/>
        <end position="361"/>
    </location>
</feature>
<keyword evidence="8" id="KW-0282">Flagellum</keyword>
<dbReference type="OrthoDB" id="5988532at2759"/>
<dbReference type="EMBL" id="LSMT01000006">
    <property type="protein sequence ID" value="PFX34162.1"/>
    <property type="molecule type" value="Genomic_DNA"/>
</dbReference>
<dbReference type="GO" id="GO:0008017">
    <property type="term" value="F:microtubule binding"/>
    <property type="evidence" value="ECO:0007669"/>
    <property type="project" value="InterPro"/>
</dbReference>
<dbReference type="InterPro" id="IPR026687">
    <property type="entry name" value="CCDC181"/>
</dbReference>
<evidence type="ECO:0000256" key="2">
    <source>
        <dbReference type="ARBA" id="ARBA00004230"/>
    </source>
</evidence>
<dbReference type="STRING" id="50429.A0A2B4T019"/>
<keyword evidence="16" id="KW-1185">Reference proteome</keyword>
<feature type="region of interest" description="Disordered" evidence="14">
    <location>
        <begin position="409"/>
        <end position="431"/>
    </location>
</feature>
<dbReference type="AlphaFoldDB" id="A0A2B4T019"/>
<evidence type="ECO:0000313" key="15">
    <source>
        <dbReference type="EMBL" id="PFX34162.1"/>
    </source>
</evidence>
<comment type="subunit">
    <text evidence="13">Homodimer. Interacts with HOOK1. Interacts with HOOK2. Interacts with HOOK3.</text>
</comment>
<keyword evidence="12" id="KW-0966">Cell projection</keyword>
<evidence type="ECO:0000256" key="10">
    <source>
        <dbReference type="ARBA" id="ARBA00023069"/>
    </source>
</evidence>
<evidence type="ECO:0000256" key="13">
    <source>
        <dbReference type="ARBA" id="ARBA00047162"/>
    </source>
</evidence>
<evidence type="ECO:0000256" key="4">
    <source>
        <dbReference type="ARBA" id="ARBA00005737"/>
    </source>
</evidence>
<feature type="region of interest" description="Disordered" evidence="14">
    <location>
        <begin position="187"/>
        <end position="263"/>
    </location>
</feature>
<evidence type="ECO:0000256" key="11">
    <source>
        <dbReference type="ARBA" id="ARBA00023212"/>
    </source>
</evidence>
<reference evidence="16" key="1">
    <citation type="journal article" date="2017" name="bioRxiv">
        <title>Comparative analysis of the genomes of Stylophora pistillata and Acropora digitifera provides evidence for extensive differences between species of corals.</title>
        <authorList>
            <person name="Voolstra C.R."/>
            <person name="Li Y."/>
            <person name="Liew Y.J."/>
            <person name="Baumgarten S."/>
            <person name="Zoccola D."/>
            <person name="Flot J.-F."/>
            <person name="Tambutte S."/>
            <person name="Allemand D."/>
            <person name="Aranda M."/>
        </authorList>
    </citation>
    <scope>NUCLEOTIDE SEQUENCE [LARGE SCALE GENOMIC DNA]</scope>
</reference>
<feature type="region of interest" description="Disordered" evidence="14">
    <location>
        <begin position="290"/>
        <end position="311"/>
    </location>
</feature>
<feature type="compositionally biased region" description="Acidic residues" evidence="14">
    <location>
        <begin position="1"/>
        <end position="10"/>
    </location>
</feature>
<accession>A0A2B4T019</accession>
<sequence>MENEFVEDDANPNNPSKVRISITRASFSEDDSDLESPEKSTRQIADSDSSIDEQETRMMQEHEQIENEQLHEGEKVEEHNDATSTNDFVRDSRSTEDEQVTKAFENGVTLQDEADAATNDRRESVGKVNNDEPGESAQINNKEDSSASSPAKSPAMEMIGDRVLIERDGKFELVDVSEIKAEYYEMLGISPETTGENNGSEEKGSETTEIDDKEIPEEKPESRPRPKTTSVHEQHRRNEKKRNTRSVDRTRSQSAKAIRQRNDEYAHIRSEYAMTEQQLEIRRKCREAKLRRQKEEEEREREEQQRKRDDADRAFQVWLYNKIDAAKQARLNQPDPKAALRAKEEKESNAQSAYSEWLDMKRQQDKTLRQLEERRREEEASQYTIRDRQLCDEAFRRWLRRKKQEEELKKAAAAKKKKKKPKLKRKEQAPLNSHKIRYYEYYGYRNTVSP</sequence>
<keyword evidence="10" id="KW-0969">Cilium</keyword>
<feature type="compositionally biased region" description="Basic and acidic residues" evidence="14">
    <location>
        <begin position="159"/>
        <end position="168"/>
    </location>
</feature>
<dbReference type="Proteomes" id="UP000225706">
    <property type="component" value="Unassembled WGS sequence"/>
</dbReference>
<organism evidence="15 16">
    <name type="scientific">Stylophora pistillata</name>
    <name type="common">Smooth cauliflower coral</name>
    <dbReference type="NCBI Taxonomy" id="50429"/>
    <lineage>
        <taxon>Eukaryota</taxon>
        <taxon>Metazoa</taxon>
        <taxon>Cnidaria</taxon>
        <taxon>Anthozoa</taxon>
        <taxon>Hexacorallia</taxon>
        <taxon>Scleractinia</taxon>
        <taxon>Astrocoeniina</taxon>
        <taxon>Pocilloporidae</taxon>
        <taxon>Stylophora</taxon>
    </lineage>
</organism>
<keyword evidence="7" id="KW-0493">Microtubule</keyword>
<dbReference type="GO" id="GO:0031514">
    <property type="term" value="C:motile cilium"/>
    <property type="evidence" value="ECO:0007669"/>
    <property type="project" value="UniProtKB-SubCell"/>
</dbReference>
<evidence type="ECO:0000256" key="3">
    <source>
        <dbReference type="ARBA" id="ARBA00004245"/>
    </source>
</evidence>
<evidence type="ECO:0000256" key="8">
    <source>
        <dbReference type="ARBA" id="ARBA00022846"/>
    </source>
</evidence>
<dbReference type="PANTHER" id="PTHR14320:SF2">
    <property type="entry name" value="COILED-COIL DOMAIN-CONTAINING PROTEIN 181"/>
    <property type="match status" value="1"/>
</dbReference>
<feature type="region of interest" description="Disordered" evidence="14">
    <location>
        <begin position="1"/>
        <end position="168"/>
    </location>
</feature>
<keyword evidence="6" id="KW-0963">Cytoplasm</keyword>
<evidence type="ECO:0000256" key="5">
    <source>
        <dbReference type="ARBA" id="ARBA00022306"/>
    </source>
</evidence>
<feature type="compositionally biased region" description="Basic and acidic residues" evidence="14">
    <location>
        <begin position="54"/>
        <end position="81"/>
    </location>
</feature>
<feature type="compositionally biased region" description="Low complexity" evidence="14">
    <location>
        <begin position="146"/>
        <end position="155"/>
    </location>
</feature>
<protein>
    <recommendedName>
        <fullName evidence="5">Coiled-coil domain-containing protein 181</fullName>
    </recommendedName>
</protein>